<evidence type="ECO:0000256" key="10">
    <source>
        <dbReference type="ARBA" id="ARBA00023237"/>
    </source>
</evidence>
<dbReference type="InterPro" id="IPR023614">
    <property type="entry name" value="Porin_dom_sf"/>
</dbReference>
<evidence type="ECO:0000256" key="5">
    <source>
        <dbReference type="ARBA" id="ARBA00022692"/>
    </source>
</evidence>
<dbReference type="RefSeq" id="WP_115535776.1">
    <property type="nucleotide sequence ID" value="NZ_QRGA01000013.1"/>
</dbReference>
<dbReference type="SUPFAM" id="SSF56935">
    <property type="entry name" value="Porins"/>
    <property type="match status" value="1"/>
</dbReference>
<gene>
    <name evidence="13" type="ORF">DWV00_22255</name>
</gene>
<dbReference type="InterPro" id="IPR001702">
    <property type="entry name" value="Porin_Gram-ve"/>
</dbReference>
<dbReference type="PANTHER" id="PTHR34501:SF9">
    <property type="entry name" value="MAJOR OUTER MEMBRANE PROTEIN P.IA"/>
    <property type="match status" value="1"/>
</dbReference>
<dbReference type="GO" id="GO:0046930">
    <property type="term" value="C:pore complex"/>
    <property type="evidence" value="ECO:0007669"/>
    <property type="project" value="UniProtKB-KW"/>
</dbReference>
<dbReference type="AlphaFoldDB" id="A0A3D8JWG7"/>
<keyword evidence="9" id="KW-0472">Membrane</keyword>
<reference evidence="13 14" key="1">
    <citation type="submission" date="2018-08" db="EMBL/GenBank/DDBJ databases">
        <title>Paraburkholderia sp. DHOM06 isolated from forest soil.</title>
        <authorList>
            <person name="Gao Z.-H."/>
            <person name="Qiu L.-H."/>
        </authorList>
    </citation>
    <scope>NUCLEOTIDE SEQUENCE [LARGE SCALE GENOMIC DNA]</scope>
    <source>
        <strain evidence="13 14">DHOM06</strain>
    </source>
</reference>
<keyword evidence="5" id="KW-0812">Transmembrane</keyword>
<evidence type="ECO:0000256" key="7">
    <source>
        <dbReference type="ARBA" id="ARBA00023065"/>
    </source>
</evidence>
<dbReference type="PRINTS" id="PR00182">
    <property type="entry name" value="ECOLNEIPORIN"/>
</dbReference>
<keyword evidence="3" id="KW-0813">Transport</keyword>
<comment type="subcellular location">
    <subcellularLocation>
        <location evidence="1">Cell outer membrane</location>
        <topology evidence="1">Multi-pass membrane protein</topology>
    </subcellularLocation>
</comment>
<dbReference type="GO" id="GO:0009279">
    <property type="term" value="C:cell outer membrane"/>
    <property type="evidence" value="ECO:0007669"/>
    <property type="project" value="UniProtKB-SubCell"/>
</dbReference>
<dbReference type="Pfam" id="PF13609">
    <property type="entry name" value="Porin_4"/>
    <property type="match status" value="1"/>
</dbReference>
<keyword evidence="4" id="KW-1134">Transmembrane beta strand</keyword>
<comment type="subunit">
    <text evidence="2">Homotrimer.</text>
</comment>
<dbReference type="InterPro" id="IPR002299">
    <property type="entry name" value="Porin_Neis"/>
</dbReference>
<evidence type="ECO:0000256" key="6">
    <source>
        <dbReference type="ARBA" id="ARBA00022729"/>
    </source>
</evidence>
<comment type="caution">
    <text evidence="13">The sequence shown here is derived from an EMBL/GenBank/DDBJ whole genome shotgun (WGS) entry which is preliminary data.</text>
</comment>
<accession>A0A3D8JWG7</accession>
<dbReference type="OrthoDB" id="8982743at2"/>
<keyword evidence="6 11" id="KW-0732">Signal</keyword>
<feature type="domain" description="Porin" evidence="12">
    <location>
        <begin position="20"/>
        <end position="344"/>
    </location>
</feature>
<evidence type="ECO:0000313" key="13">
    <source>
        <dbReference type="EMBL" id="RDU96721.1"/>
    </source>
</evidence>
<feature type="signal peptide" evidence="11">
    <location>
        <begin position="1"/>
        <end position="24"/>
    </location>
</feature>
<keyword evidence="8" id="KW-0626">Porin</keyword>
<evidence type="ECO:0000256" key="1">
    <source>
        <dbReference type="ARBA" id="ARBA00004571"/>
    </source>
</evidence>
<dbReference type="GO" id="GO:0015288">
    <property type="term" value="F:porin activity"/>
    <property type="evidence" value="ECO:0007669"/>
    <property type="project" value="UniProtKB-KW"/>
</dbReference>
<evidence type="ECO:0000256" key="2">
    <source>
        <dbReference type="ARBA" id="ARBA00011233"/>
    </source>
</evidence>
<protein>
    <submittedName>
        <fullName evidence="13">Porin</fullName>
    </submittedName>
</protein>
<dbReference type="PANTHER" id="PTHR34501">
    <property type="entry name" value="PROTEIN YDDL-RELATED"/>
    <property type="match status" value="1"/>
</dbReference>
<keyword evidence="7" id="KW-0406">Ion transport</keyword>
<proteinExistence type="predicted"/>
<evidence type="ECO:0000259" key="12">
    <source>
        <dbReference type="Pfam" id="PF13609"/>
    </source>
</evidence>
<evidence type="ECO:0000256" key="8">
    <source>
        <dbReference type="ARBA" id="ARBA00023114"/>
    </source>
</evidence>
<dbReference type="CDD" id="cd00342">
    <property type="entry name" value="gram_neg_porins"/>
    <property type="match status" value="1"/>
</dbReference>
<evidence type="ECO:0000256" key="4">
    <source>
        <dbReference type="ARBA" id="ARBA00022452"/>
    </source>
</evidence>
<dbReference type="EMBL" id="QRGA01000013">
    <property type="protein sequence ID" value="RDU96721.1"/>
    <property type="molecule type" value="Genomic_DNA"/>
</dbReference>
<evidence type="ECO:0000256" key="9">
    <source>
        <dbReference type="ARBA" id="ARBA00023136"/>
    </source>
</evidence>
<keyword evidence="10" id="KW-0998">Cell outer membrane</keyword>
<evidence type="ECO:0000313" key="14">
    <source>
        <dbReference type="Proteomes" id="UP000256838"/>
    </source>
</evidence>
<evidence type="ECO:0000256" key="11">
    <source>
        <dbReference type="SAM" id="SignalP"/>
    </source>
</evidence>
<keyword evidence="14" id="KW-1185">Reference proteome</keyword>
<sequence length="382" mass="40461">MLKRSVFSRLVCLGFLINIGSAHAQSSMTLYGIMDYTFLGYIKTDQGGVWGNLAGSRWGLKGTEDLGGGLSTVMQLENGFNAANGKLGSNNTLFNRQARFGLNSTTWGTVTFGRQYDASVDMVQAISADNYGSAFTTPGDVDNNDNSLRQSNSVKYVSPSFAGWRVEGTYGFSGLAGHIGQGYSYSGGISYNQGPLGVAASYFQATNPSTATGAARTGWVGSSADSLFDGGSINNAYQSAHTLAIAQIGTQYVWQKLTVGGSYSHSAFRPDGESTYATTEQFNNGKAFVAYQFAPAFMMVAGYAYTAASGDTSAKYNQASLGADYLLSKRTDIYLQAAYQRASGTQRLANGGTQAAKATIGSYGTDGAASQTLLQVDLRHRF</sequence>
<dbReference type="Gene3D" id="2.40.160.10">
    <property type="entry name" value="Porin"/>
    <property type="match status" value="1"/>
</dbReference>
<dbReference type="Proteomes" id="UP000256838">
    <property type="component" value="Unassembled WGS sequence"/>
</dbReference>
<dbReference type="PRINTS" id="PR00184">
    <property type="entry name" value="NEISSPPORIN"/>
</dbReference>
<feature type="chain" id="PRO_5017580242" evidence="11">
    <location>
        <begin position="25"/>
        <end position="382"/>
    </location>
</feature>
<organism evidence="13 14">
    <name type="scientific">Trinickia dinghuensis</name>
    <dbReference type="NCBI Taxonomy" id="2291023"/>
    <lineage>
        <taxon>Bacteria</taxon>
        <taxon>Pseudomonadati</taxon>
        <taxon>Pseudomonadota</taxon>
        <taxon>Betaproteobacteria</taxon>
        <taxon>Burkholderiales</taxon>
        <taxon>Burkholderiaceae</taxon>
        <taxon>Trinickia</taxon>
    </lineage>
</organism>
<dbReference type="InterPro" id="IPR050298">
    <property type="entry name" value="Gram-neg_bact_OMP"/>
</dbReference>
<dbReference type="InterPro" id="IPR033900">
    <property type="entry name" value="Gram_neg_porin_domain"/>
</dbReference>
<evidence type="ECO:0000256" key="3">
    <source>
        <dbReference type="ARBA" id="ARBA00022448"/>
    </source>
</evidence>
<dbReference type="GO" id="GO:0034220">
    <property type="term" value="P:monoatomic ion transmembrane transport"/>
    <property type="evidence" value="ECO:0007669"/>
    <property type="project" value="InterPro"/>
</dbReference>
<name>A0A3D8JWG7_9BURK</name>